<reference evidence="1 2" key="1">
    <citation type="submission" date="2018-11" db="EMBL/GenBank/DDBJ databases">
        <authorList>
            <person name="Mardanov A.V."/>
            <person name="Ravin N.V."/>
            <person name="Dedysh S.N."/>
        </authorList>
    </citation>
    <scope>NUCLEOTIDE SEQUENCE [LARGE SCALE GENOMIC DNA]</scope>
    <source>
        <strain evidence="1 2">AF10</strain>
    </source>
</reference>
<gene>
    <name evidence="1" type="ORF">GRAN_3542</name>
</gene>
<keyword evidence="2" id="KW-1185">Reference proteome</keyword>
<dbReference type="RefSeq" id="WP_128914108.1">
    <property type="nucleotide sequence ID" value="NZ_RDSM01000002.1"/>
</dbReference>
<comment type="caution">
    <text evidence="1">The sequence shown here is derived from an EMBL/GenBank/DDBJ whole genome shotgun (WGS) entry which is preliminary data.</text>
</comment>
<proteinExistence type="predicted"/>
<dbReference type="OrthoDB" id="9801813at2"/>
<evidence type="ECO:0000313" key="1">
    <source>
        <dbReference type="EMBL" id="RXH56685.1"/>
    </source>
</evidence>
<organism evidence="1 2">
    <name type="scientific">Granulicella sibirica</name>
    <dbReference type="NCBI Taxonomy" id="2479048"/>
    <lineage>
        <taxon>Bacteria</taxon>
        <taxon>Pseudomonadati</taxon>
        <taxon>Acidobacteriota</taxon>
        <taxon>Terriglobia</taxon>
        <taxon>Terriglobales</taxon>
        <taxon>Acidobacteriaceae</taxon>
        <taxon>Granulicella</taxon>
    </lineage>
</organism>
<dbReference type="EMBL" id="RDSM01000002">
    <property type="protein sequence ID" value="RXH56685.1"/>
    <property type="molecule type" value="Genomic_DNA"/>
</dbReference>
<dbReference type="AlphaFoldDB" id="A0A4Q0SZI1"/>
<sequence length="138" mass="15688">MVALKWDNWDDFGFKTSFHAQLQIPGKKLLDLGIVKILRLEQEGGRTSLKERQNALQEDYCSLGQSLAYYEMLRKLGSWYRPYLEAMRDVVFSPIILNTFRSQTGFSNSLLRSSGAEIALDDGPKLFQDGHEVAPSGR</sequence>
<protein>
    <submittedName>
        <fullName evidence="1">Uncharacterized protein</fullName>
    </submittedName>
</protein>
<dbReference type="Proteomes" id="UP000289437">
    <property type="component" value="Unassembled WGS sequence"/>
</dbReference>
<name>A0A4Q0SZI1_9BACT</name>
<reference evidence="2" key="2">
    <citation type="submission" date="2019-02" db="EMBL/GenBank/DDBJ databases">
        <title>Granulicella sibirica sp. nov., a psychrotolerant acidobacterium isolated from an organic soil layer in forested tundra, West Siberia.</title>
        <authorList>
            <person name="Oshkin I.Y."/>
            <person name="Kulichevskaya I.S."/>
            <person name="Rijpstra W.I.C."/>
            <person name="Sinninghe Damste J.S."/>
            <person name="Rakitin A.L."/>
            <person name="Ravin N.V."/>
            <person name="Dedysh S.N."/>
        </authorList>
    </citation>
    <scope>NUCLEOTIDE SEQUENCE [LARGE SCALE GENOMIC DNA]</scope>
    <source>
        <strain evidence="2">AF10</strain>
    </source>
</reference>
<evidence type="ECO:0000313" key="2">
    <source>
        <dbReference type="Proteomes" id="UP000289437"/>
    </source>
</evidence>
<accession>A0A4Q0SZI1</accession>